<evidence type="ECO:0000259" key="6">
    <source>
        <dbReference type="PROSITE" id="PS50110"/>
    </source>
</evidence>
<dbReference type="CDD" id="cd17536">
    <property type="entry name" value="REC_YesN-like"/>
    <property type="match status" value="1"/>
</dbReference>
<keyword evidence="2" id="KW-0238">DNA-binding</keyword>
<evidence type="ECO:0000256" key="3">
    <source>
        <dbReference type="ARBA" id="ARBA00023163"/>
    </source>
</evidence>
<dbReference type="SMART" id="SM00342">
    <property type="entry name" value="HTH_ARAC"/>
    <property type="match status" value="1"/>
</dbReference>
<keyword evidence="4" id="KW-0597">Phosphoprotein</keyword>
<keyword evidence="3" id="KW-0804">Transcription</keyword>
<proteinExistence type="predicted"/>
<keyword evidence="8" id="KW-1185">Reference proteome</keyword>
<evidence type="ECO:0000313" key="7">
    <source>
        <dbReference type="EMBL" id="MFB9751430.1"/>
    </source>
</evidence>
<dbReference type="Proteomes" id="UP001589619">
    <property type="component" value="Unassembled WGS sequence"/>
</dbReference>
<dbReference type="InterPro" id="IPR001789">
    <property type="entry name" value="Sig_transdc_resp-reg_receiver"/>
</dbReference>
<dbReference type="PROSITE" id="PS50110">
    <property type="entry name" value="RESPONSE_REGULATORY"/>
    <property type="match status" value="1"/>
</dbReference>
<evidence type="ECO:0000256" key="4">
    <source>
        <dbReference type="PROSITE-ProRule" id="PRU00169"/>
    </source>
</evidence>
<dbReference type="SUPFAM" id="SSF46689">
    <property type="entry name" value="Homeodomain-like"/>
    <property type="match status" value="2"/>
</dbReference>
<sequence>MHSILLVEDEVFVRRSICEAIRWEDAGFTIVAEASNGREAMDAIANYAPDIVIADIFMPVMDGIDLLRTVRERGLETPFIMLTCANEFEYARQALEYGASSYILKLSMDDEQLLGALNKARVQLDRRSGRRQGENGNVQTDSLERGNAVFGAKAGSNVPEPFPIPWEWERALIRSFEQLELRECGEQLAALSKHMEDAGIPLTQAMDVAGRLDVLFSRISRKPAPDKAELMRCTGRSQLFDVLTSRMNRYAKGRNAPPPPETDHPEINRIVQYVARSFDEDISLQTMAAYVSMDENYLSGLFRKKTGSTFTGYVHRIRVNEACQFLLHTDLSVAEIGERVGFPNPSYFFKIFKRFAGCTPNEYKAQNRNKD</sequence>
<feature type="modified residue" description="4-aspartylphosphate" evidence="4">
    <location>
        <position position="55"/>
    </location>
</feature>
<feature type="domain" description="HTH araC/xylS-type" evidence="5">
    <location>
        <begin position="268"/>
        <end position="366"/>
    </location>
</feature>
<dbReference type="InterPro" id="IPR011006">
    <property type="entry name" value="CheY-like_superfamily"/>
</dbReference>
<dbReference type="SMART" id="SM00448">
    <property type="entry name" value="REC"/>
    <property type="match status" value="1"/>
</dbReference>
<dbReference type="PROSITE" id="PS00041">
    <property type="entry name" value="HTH_ARAC_FAMILY_1"/>
    <property type="match status" value="1"/>
</dbReference>
<dbReference type="InterPro" id="IPR009057">
    <property type="entry name" value="Homeodomain-like_sf"/>
</dbReference>
<dbReference type="Pfam" id="PF12833">
    <property type="entry name" value="HTH_18"/>
    <property type="match status" value="1"/>
</dbReference>
<feature type="domain" description="Response regulatory" evidence="6">
    <location>
        <begin position="3"/>
        <end position="120"/>
    </location>
</feature>
<dbReference type="Pfam" id="PF00072">
    <property type="entry name" value="Response_reg"/>
    <property type="match status" value="1"/>
</dbReference>
<dbReference type="InterPro" id="IPR018060">
    <property type="entry name" value="HTH_AraC"/>
</dbReference>
<dbReference type="InterPro" id="IPR018062">
    <property type="entry name" value="HTH_AraC-typ_CS"/>
</dbReference>
<accession>A0ABV5VTE7</accession>
<comment type="caution">
    <text evidence="7">The sequence shown here is derived from an EMBL/GenBank/DDBJ whole genome shotgun (WGS) entry which is preliminary data.</text>
</comment>
<name>A0ABV5VTE7_9BACL</name>
<dbReference type="PROSITE" id="PS01124">
    <property type="entry name" value="HTH_ARAC_FAMILY_2"/>
    <property type="match status" value="1"/>
</dbReference>
<reference evidence="7 8" key="1">
    <citation type="submission" date="2024-09" db="EMBL/GenBank/DDBJ databases">
        <authorList>
            <person name="Sun Q."/>
            <person name="Mori K."/>
        </authorList>
    </citation>
    <scope>NUCLEOTIDE SEQUENCE [LARGE SCALE GENOMIC DNA]</scope>
    <source>
        <strain evidence="7 8">JCM 12520</strain>
    </source>
</reference>
<dbReference type="PANTHER" id="PTHR43280:SF28">
    <property type="entry name" value="HTH-TYPE TRANSCRIPTIONAL ACTIVATOR RHAS"/>
    <property type="match status" value="1"/>
</dbReference>
<evidence type="ECO:0000256" key="1">
    <source>
        <dbReference type="ARBA" id="ARBA00023015"/>
    </source>
</evidence>
<organism evidence="7 8">
    <name type="scientific">Paenibacillus hodogayensis</name>
    <dbReference type="NCBI Taxonomy" id="279208"/>
    <lineage>
        <taxon>Bacteria</taxon>
        <taxon>Bacillati</taxon>
        <taxon>Bacillota</taxon>
        <taxon>Bacilli</taxon>
        <taxon>Bacillales</taxon>
        <taxon>Paenibacillaceae</taxon>
        <taxon>Paenibacillus</taxon>
    </lineage>
</organism>
<dbReference type="Gene3D" id="3.40.50.2300">
    <property type="match status" value="1"/>
</dbReference>
<keyword evidence="1" id="KW-0805">Transcription regulation</keyword>
<dbReference type="SUPFAM" id="SSF52172">
    <property type="entry name" value="CheY-like"/>
    <property type="match status" value="1"/>
</dbReference>
<dbReference type="RefSeq" id="WP_344911915.1">
    <property type="nucleotide sequence ID" value="NZ_BAAAYO010000010.1"/>
</dbReference>
<dbReference type="PANTHER" id="PTHR43280">
    <property type="entry name" value="ARAC-FAMILY TRANSCRIPTIONAL REGULATOR"/>
    <property type="match status" value="1"/>
</dbReference>
<dbReference type="PRINTS" id="PR00032">
    <property type="entry name" value="HTHARAC"/>
</dbReference>
<dbReference type="Gene3D" id="1.10.10.60">
    <property type="entry name" value="Homeodomain-like"/>
    <property type="match status" value="2"/>
</dbReference>
<evidence type="ECO:0000313" key="8">
    <source>
        <dbReference type="Proteomes" id="UP001589619"/>
    </source>
</evidence>
<evidence type="ECO:0000256" key="2">
    <source>
        <dbReference type="ARBA" id="ARBA00023125"/>
    </source>
</evidence>
<protein>
    <submittedName>
        <fullName evidence="7">Response regulator</fullName>
    </submittedName>
</protein>
<dbReference type="InterPro" id="IPR020449">
    <property type="entry name" value="Tscrpt_reg_AraC-type_HTH"/>
</dbReference>
<dbReference type="EMBL" id="JBHMAG010000007">
    <property type="protein sequence ID" value="MFB9751430.1"/>
    <property type="molecule type" value="Genomic_DNA"/>
</dbReference>
<evidence type="ECO:0000259" key="5">
    <source>
        <dbReference type="PROSITE" id="PS01124"/>
    </source>
</evidence>
<gene>
    <name evidence="7" type="ORF">ACFFNY_07605</name>
</gene>